<proteinExistence type="predicted"/>
<sequence>MASSLFVNTMQVNFESVLTMEHSGIAKCLNHWRFQGLRESFDSESNISLPITHLVRRNKTQRPQTQQRSIGERDDPQHGSIPAVPVEGSETRMDPVNPNESDGAQNESERSTVNSLEKETENTERAIIIGRGKGTLDVIAKLNPVEEHYQLVLKSAWNNMSAKMDIFDEWTHFHREVRLKDISSFDHLISIEEQLLEWGDREQISELFEQHSLIMYKLYGLEVEKLYNEHLANFKLNAPSVNHDYLYIRRLNEELKEIAMLHRPQLAVAGLPIMGPEAPFAGLVFNQPLILALAFSSQAKQEQAVDHTSIQPTVQYDSEAVKSQDHQVMRISHQFKKSSIRLWTMNTRLIVNTTLGMRNKNNRMQSMEFKLRSMNSHIERLLDTQTFLKLDFGRHKCILYEKVDTLASTVKSSQTALKTSLIRQLDGLQQQFIEDLDMVKFQLSELVEHLKQIGNDKKGGGGQSRPEEGLNRSGEEGSSNGQSSIRGRGLSTRGCIGGPSSRGGRGSSPGRSHRNYFELKPDTQRYGTNWRRRRVAKKGSTFNEAILSSYKHLKHRRKFNLDAFNVSTEKSAKEFIHFPSELPSLIFDPNSAVGPRSGRFCEDIPFMTILCAFKCKAAKEFGKIVDQIRQTIGDQPLKCYCRGVQSEYLAGTCAWLQPELQEPGSSREIAVDNRQSGPRPEPRLLRQAALEALKNSARTDSPRRIGRNEFRRLSRCTRTTEKFCTNGFSSSNRPETNFRRRSAAATAAHGWRRRRKRGEGAAACRA</sequence>
<feature type="region of interest" description="Disordered" evidence="1">
    <location>
        <begin position="453"/>
        <end position="519"/>
    </location>
</feature>
<protein>
    <submittedName>
        <fullName evidence="2">Auxin response factor 9-like</fullName>
    </submittedName>
</protein>
<feature type="region of interest" description="Disordered" evidence="1">
    <location>
        <begin position="52"/>
        <end position="121"/>
    </location>
</feature>
<feature type="compositionally biased region" description="Gly residues" evidence="1">
    <location>
        <begin position="495"/>
        <end position="507"/>
    </location>
</feature>
<name>A0A2Z7BXF2_9LAMI</name>
<feature type="compositionally biased region" description="Basic and acidic residues" evidence="1">
    <location>
        <begin position="453"/>
        <end position="475"/>
    </location>
</feature>
<evidence type="ECO:0000313" key="3">
    <source>
        <dbReference type="Proteomes" id="UP000250235"/>
    </source>
</evidence>
<feature type="region of interest" description="Disordered" evidence="1">
    <location>
        <begin position="727"/>
        <end position="766"/>
    </location>
</feature>
<evidence type="ECO:0000256" key="1">
    <source>
        <dbReference type="SAM" id="MobiDB-lite"/>
    </source>
</evidence>
<gene>
    <name evidence="2" type="ORF">F511_35458</name>
</gene>
<reference evidence="2 3" key="1">
    <citation type="journal article" date="2015" name="Proc. Natl. Acad. Sci. U.S.A.">
        <title>The resurrection genome of Boea hygrometrica: A blueprint for survival of dehydration.</title>
        <authorList>
            <person name="Xiao L."/>
            <person name="Yang G."/>
            <person name="Zhang L."/>
            <person name="Yang X."/>
            <person name="Zhao S."/>
            <person name="Ji Z."/>
            <person name="Zhou Q."/>
            <person name="Hu M."/>
            <person name="Wang Y."/>
            <person name="Chen M."/>
            <person name="Xu Y."/>
            <person name="Jin H."/>
            <person name="Xiao X."/>
            <person name="Hu G."/>
            <person name="Bao F."/>
            <person name="Hu Y."/>
            <person name="Wan P."/>
            <person name="Li L."/>
            <person name="Deng X."/>
            <person name="Kuang T."/>
            <person name="Xiang C."/>
            <person name="Zhu J.K."/>
            <person name="Oliver M.J."/>
            <person name="He Y."/>
        </authorList>
    </citation>
    <scope>NUCLEOTIDE SEQUENCE [LARGE SCALE GENOMIC DNA]</scope>
    <source>
        <strain evidence="3">cv. XS01</strain>
    </source>
</reference>
<accession>A0A2Z7BXF2</accession>
<keyword evidence="3" id="KW-1185">Reference proteome</keyword>
<dbReference type="OrthoDB" id="342281at2759"/>
<feature type="compositionally biased region" description="Polar residues" evidence="1">
    <location>
        <begin position="98"/>
        <end position="115"/>
    </location>
</feature>
<dbReference type="Proteomes" id="UP000250235">
    <property type="component" value="Unassembled WGS sequence"/>
</dbReference>
<organism evidence="2 3">
    <name type="scientific">Dorcoceras hygrometricum</name>
    <dbReference type="NCBI Taxonomy" id="472368"/>
    <lineage>
        <taxon>Eukaryota</taxon>
        <taxon>Viridiplantae</taxon>
        <taxon>Streptophyta</taxon>
        <taxon>Embryophyta</taxon>
        <taxon>Tracheophyta</taxon>
        <taxon>Spermatophyta</taxon>
        <taxon>Magnoliopsida</taxon>
        <taxon>eudicotyledons</taxon>
        <taxon>Gunneridae</taxon>
        <taxon>Pentapetalae</taxon>
        <taxon>asterids</taxon>
        <taxon>lamiids</taxon>
        <taxon>Lamiales</taxon>
        <taxon>Gesneriaceae</taxon>
        <taxon>Didymocarpoideae</taxon>
        <taxon>Trichosporeae</taxon>
        <taxon>Loxocarpinae</taxon>
        <taxon>Dorcoceras</taxon>
    </lineage>
</organism>
<dbReference type="EMBL" id="KV001338">
    <property type="protein sequence ID" value="KZV39064.1"/>
    <property type="molecule type" value="Genomic_DNA"/>
</dbReference>
<evidence type="ECO:0000313" key="2">
    <source>
        <dbReference type="EMBL" id="KZV39064.1"/>
    </source>
</evidence>
<dbReference type="AlphaFoldDB" id="A0A2Z7BXF2"/>